<evidence type="ECO:0000313" key="4">
    <source>
        <dbReference type="EMBL" id="VAW38034.1"/>
    </source>
</evidence>
<evidence type="ECO:0000259" key="3">
    <source>
        <dbReference type="Pfam" id="PF00501"/>
    </source>
</evidence>
<dbReference type="EMBL" id="UOEU01000692">
    <property type="protein sequence ID" value="VAW38034.1"/>
    <property type="molecule type" value="Genomic_DNA"/>
</dbReference>
<dbReference type="AlphaFoldDB" id="A0A3B0W359"/>
<gene>
    <name evidence="4" type="ORF">MNBD_CHLOROFLEXI01-2652</name>
</gene>
<evidence type="ECO:0000256" key="1">
    <source>
        <dbReference type="ARBA" id="ARBA00022741"/>
    </source>
</evidence>
<proteinExistence type="predicted"/>
<keyword evidence="4" id="KW-0436">Ligase</keyword>
<dbReference type="Pfam" id="PF00501">
    <property type="entry name" value="AMP-binding"/>
    <property type="match status" value="1"/>
</dbReference>
<dbReference type="EC" id="6.2.1.3" evidence="4"/>
<dbReference type="GO" id="GO:0005524">
    <property type="term" value="F:ATP binding"/>
    <property type="evidence" value="ECO:0007669"/>
    <property type="project" value="UniProtKB-KW"/>
</dbReference>
<organism evidence="4">
    <name type="scientific">hydrothermal vent metagenome</name>
    <dbReference type="NCBI Taxonomy" id="652676"/>
    <lineage>
        <taxon>unclassified sequences</taxon>
        <taxon>metagenomes</taxon>
        <taxon>ecological metagenomes</taxon>
    </lineage>
</organism>
<dbReference type="SUPFAM" id="SSF56801">
    <property type="entry name" value="Acetyl-CoA synthetase-like"/>
    <property type="match status" value="1"/>
</dbReference>
<evidence type="ECO:0000256" key="2">
    <source>
        <dbReference type="ARBA" id="ARBA00022840"/>
    </source>
</evidence>
<keyword evidence="1" id="KW-0547">Nucleotide-binding</keyword>
<dbReference type="PANTHER" id="PTHR43272:SF33">
    <property type="entry name" value="AMP-BINDING DOMAIN-CONTAINING PROTEIN-RELATED"/>
    <property type="match status" value="1"/>
</dbReference>
<protein>
    <submittedName>
        <fullName evidence="4">Long-chain-fatty-acid--CoA ligase</fullName>
        <ecNumber evidence="4">6.2.1.3</ecNumber>
    </submittedName>
</protein>
<dbReference type="InterPro" id="IPR042099">
    <property type="entry name" value="ANL_N_sf"/>
</dbReference>
<accession>A0A3B0W359</accession>
<name>A0A3B0W359_9ZZZZ</name>
<sequence>MFYGARLWDQLVGQVQVQIEESTRLNRKLYETFLPIGYQVADKKFNKEPVGFGLKIAYALGELLVFAPLRNQLGLSNVRGAYTAGAVLSPDHIRFYHALGINLKQIYGSTEVCGGVTVHRDGDIKFASVGMPYPGAEIRTSEEGELLVAGPTVMKEYYKNPEATAKDIFVDEEGRRWFRTGDAGYIDEDGHVIFQDRVKNMLCLANGEIFSPQFIEGRLKFSPYIKDVMAIGAEDRDYVTALIVMDFANVGNWAERSGLGYTTFIDLSQKQEVYDLVQQAVEDVNENLPPDGRIRRFVLMHKEFDADEEEMTRSRKLKRNVLYDKYDDIIIGMYDGAEQVEVRASVQYQDGSTSVMETAVKIATLY</sequence>
<dbReference type="Pfam" id="PF23562">
    <property type="entry name" value="AMP-binding_C_3"/>
    <property type="match status" value="1"/>
</dbReference>
<feature type="domain" description="AMP-dependent synthetase/ligase" evidence="3">
    <location>
        <begin position="73"/>
        <end position="158"/>
    </location>
</feature>
<keyword evidence="2" id="KW-0067">ATP-binding</keyword>
<dbReference type="GO" id="GO:0004467">
    <property type="term" value="F:long-chain fatty acid-CoA ligase activity"/>
    <property type="evidence" value="ECO:0007669"/>
    <property type="project" value="UniProtKB-EC"/>
</dbReference>
<dbReference type="InterPro" id="IPR000873">
    <property type="entry name" value="AMP-dep_synth/lig_dom"/>
</dbReference>
<dbReference type="Gene3D" id="3.40.50.12780">
    <property type="entry name" value="N-terminal domain of ligase-like"/>
    <property type="match status" value="1"/>
</dbReference>
<reference evidence="4" key="1">
    <citation type="submission" date="2018-06" db="EMBL/GenBank/DDBJ databases">
        <authorList>
            <person name="Zhirakovskaya E."/>
        </authorList>
    </citation>
    <scope>NUCLEOTIDE SEQUENCE</scope>
</reference>
<dbReference type="PANTHER" id="PTHR43272">
    <property type="entry name" value="LONG-CHAIN-FATTY-ACID--COA LIGASE"/>
    <property type="match status" value="1"/>
</dbReference>
<dbReference type="GO" id="GO:0016020">
    <property type="term" value="C:membrane"/>
    <property type="evidence" value="ECO:0007669"/>
    <property type="project" value="TreeGrafter"/>
</dbReference>